<organism evidence="2">
    <name type="scientific">Gulosibacter sediminis</name>
    <dbReference type="NCBI Taxonomy" id="1729695"/>
    <lineage>
        <taxon>Bacteria</taxon>
        <taxon>Bacillati</taxon>
        <taxon>Actinomycetota</taxon>
        <taxon>Actinomycetes</taxon>
        <taxon>Micrococcales</taxon>
        <taxon>Microbacteriaceae</taxon>
        <taxon>Gulosibacter</taxon>
    </lineage>
</organism>
<evidence type="ECO:0000313" key="2">
    <source>
        <dbReference type="EMBL" id="UQN15154.1"/>
    </source>
</evidence>
<reference evidence="2" key="1">
    <citation type="submission" date="2022-05" db="EMBL/GenBank/DDBJ databases">
        <title>Complete genome sequence of toluene-degrading Gulosibacter sediminis strain ACHW.36C.</title>
        <authorList>
            <person name="Wai A.C."/>
            <person name="Lai G.K."/>
            <person name="Griffin S.D."/>
            <person name="Leung F.C."/>
        </authorList>
    </citation>
    <scope>NUCLEOTIDE SEQUENCE [LARGE SCALE GENOMIC DNA]</scope>
    <source>
        <strain evidence="2">ACHW.36C</strain>
    </source>
</reference>
<dbReference type="SUPFAM" id="SSF52833">
    <property type="entry name" value="Thioredoxin-like"/>
    <property type="match status" value="1"/>
</dbReference>
<dbReference type="Pfam" id="PF01323">
    <property type="entry name" value="DSBA"/>
    <property type="match status" value="1"/>
</dbReference>
<dbReference type="PANTHER" id="PTHR13887:SF41">
    <property type="entry name" value="THIOREDOXIN SUPERFAMILY PROTEIN"/>
    <property type="match status" value="1"/>
</dbReference>
<proteinExistence type="predicted"/>
<sequence>MTSNTQATPEPIAIDIWTDVVCPWCYIGESRLHDALEAEGLSDRFKIELHAFELDPTSPVGDGSETNVDHLARRKGMPREQIEQMEQQIHGLADEIGRPYATERPMANTRPLHRVRQAVIDNGGDGDAFFLDLQRRYFAGDVNPFNQDEIVASAEQQGLDEARTREVLAGDDFDQDVTDEARRAQMLGAQGVPFFLFNHKYTAPGALPLDTFRQVVRSLVAEQDAQAAK</sequence>
<dbReference type="InterPro" id="IPR001853">
    <property type="entry name" value="DSBA-like_thioredoxin_dom"/>
</dbReference>
<accession>A0ABY4MYQ2</accession>
<dbReference type="Gene3D" id="3.40.30.10">
    <property type="entry name" value="Glutaredoxin"/>
    <property type="match status" value="1"/>
</dbReference>
<evidence type="ECO:0000259" key="1">
    <source>
        <dbReference type="Pfam" id="PF01323"/>
    </source>
</evidence>
<dbReference type="InterPro" id="IPR036249">
    <property type="entry name" value="Thioredoxin-like_sf"/>
</dbReference>
<feature type="domain" description="DSBA-like thioredoxin" evidence="1">
    <location>
        <begin position="14"/>
        <end position="215"/>
    </location>
</feature>
<gene>
    <name evidence="2" type="ORF">M3M28_01410</name>
</gene>
<protein>
    <submittedName>
        <fullName evidence="2">DsbA family oxidoreductase</fullName>
    </submittedName>
</protein>
<dbReference type="EMBL" id="CP097160">
    <property type="protein sequence ID" value="UQN15154.1"/>
    <property type="molecule type" value="Genomic_DNA"/>
</dbReference>
<name>A0ABY4MYQ2_9MICO</name>
<dbReference type="CDD" id="cd03024">
    <property type="entry name" value="DsbA_FrnE"/>
    <property type="match status" value="1"/>
</dbReference>
<dbReference type="PANTHER" id="PTHR13887">
    <property type="entry name" value="GLUTATHIONE S-TRANSFERASE KAPPA"/>
    <property type="match status" value="1"/>
</dbReference>